<reference evidence="3" key="1">
    <citation type="journal article" date="2005" name="Nature">
        <title>The map-based sequence of the rice genome.</title>
        <authorList>
            <consortium name="International rice genome sequencing project (IRGSP)"/>
            <person name="Matsumoto T."/>
            <person name="Wu J."/>
            <person name="Kanamori H."/>
            <person name="Katayose Y."/>
            <person name="Fujisawa M."/>
            <person name="Namiki N."/>
            <person name="Mizuno H."/>
            <person name="Yamamoto K."/>
            <person name="Antonio B.A."/>
            <person name="Baba T."/>
            <person name="Sakata K."/>
            <person name="Nagamura Y."/>
            <person name="Aoki H."/>
            <person name="Arikawa K."/>
            <person name="Arita K."/>
            <person name="Bito T."/>
            <person name="Chiden Y."/>
            <person name="Fujitsuka N."/>
            <person name="Fukunaka R."/>
            <person name="Hamada M."/>
            <person name="Harada C."/>
            <person name="Hayashi A."/>
            <person name="Hijishita S."/>
            <person name="Honda M."/>
            <person name="Hosokawa S."/>
            <person name="Ichikawa Y."/>
            <person name="Idonuma A."/>
            <person name="Iijima M."/>
            <person name="Ikeda M."/>
            <person name="Ikeno M."/>
            <person name="Ito K."/>
            <person name="Ito S."/>
            <person name="Ito T."/>
            <person name="Ito Y."/>
            <person name="Ito Y."/>
            <person name="Iwabuchi A."/>
            <person name="Kamiya K."/>
            <person name="Karasawa W."/>
            <person name="Kurita K."/>
            <person name="Katagiri S."/>
            <person name="Kikuta A."/>
            <person name="Kobayashi H."/>
            <person name="Kobayashi N."/>
            <person name="Machita K."/>
            <person name="Maehara T."/>
            <person name="Masukawa M."/>
            <person name="Mizubayashi T."/>
            <person name="Mukai Y."/>
            <person name="Nagasaki H."/>
            <person name="Nagata Y."/>
            <person name="Naito S."/>
            <person name="Nakashima M."/>
            <person name="Nakama Y."/>
            <person name="Nakamichi Y."/>
            <person name="Nakamura M."/>
            <person name="Meguro A."/>
            <person name="Negishi M."/>
            <person name="Ohta I."/>
            <person name="Ohta T."/>
            <person name="Okamoto M."/>
            <person name="Ono N."/>
            <person name="Saji S."/>
            <person name="Sakaguchi M."/>
            <person name="Sakai K."/>
            <person name="Shibata M."/>
            <person name="Shimokawa T."/>
            <person name="Song J."/>
            <person name="Takazaki Y."/>
            <person name="Terasawa K."/>
            <person name="Tsugane M."/>
            <person name="Tsuji K."/>
            <person name="Ueda S."/>
            <person name="Waki K."/>
            <person name="Yamagata H."/>
            <person name="Yamamoto M."/>
            <person name="Yamamoto S."/>
            <person name="Yamane H."/>
            <person name="Yoshiki S."/>
            <person name="Yoshihara R."/>
            <person name="Yukawa K."/>
            <person name="Zhong H."/>
            <person name="Yano M."/>
            <person name="Yuan Q."/>
            <person name="Ouyang S."/>
            <person name="Liu J."/>
            <person name="Jones K.M."/>
            <person name="Gansberger K."/>
            <person name="Moffat K."/>
            <person name="Hill J."/>
            <person name="Bera J."/>
            <person name="Fadrosh D."/>
            <person name="Jin S."/>
            <person name="Johri S."/>
            <person name="Kim M."/>
            <person name="Overton L."/>
            <person name="Reardon M."/>
            <person name="Tsitrin T."/>
            <person name="Vuong H."/>
            <person name="Weaver B."/>
            <person name="Ciecko A."/>
            <person name="Tallon L."/>
            <person name="Jackson J."/>
            <person name="Pai G."/>
            <person name="Aken S.V."/>
            <person name="Utterback T."/>
            <person name="Reidmuller S."/>
            <person name="Feldblyum T."/>
            <person name="Hsiao J."/>
            <person name="Zismann V."/>
            <person name="Iobst S."/>
            <person name="de Vazeille A.R."/>
            <person name="Buell C.R."/>
            <person name="Ying K."/>
            <person name="Li Y."/>
            <person name="Lu T."/>
            <person name="Huang Y."/>
            <person name="Zhao Q."/>
            <person name="Feng Q."/>
            <person name="Zhang L."/>
            <person name="Zhu J."/>
            <person name="Weng Q."/>
            <person name="Mu J."/>
            <person name="Lu Y."/>
            <person name="Fan D."/>
            <person name="Liu Y."/>
            <person name="Guan J."/>
            <person name="Zhang Y."/>
            <person name="Yu S."/>
            <person name="Liu X."/>
            <person name="Zhang Y."/>
            <person name="Hong G."/>
            <person name="Han B."/>
            <person name="Choisne N."/>
            <person name="Demange N."/>
            <person name="Orjeda G."/>
            <person name="Samain S."/>
            <person name="Cattolico L."/>
            <person name="Pelletier E."/>
            <person name="Couloux A."/>
            <person name="Segurens B."/>
            <person name="Wincker P."/>
            <person name="D'Hont A."/>
            <person name="Scarpelli C."/>
            <person name="Weissenbach J."/>
            <person name="Salanoubat M."/>
            <person name="Quetier F."/>
            <person name="Yu Y."/>
            <person name="Kim H.R."/>
            <person name="Rambo T."/>
            <person name="Currie J."/>
            <person name="Collura K."/>
            <person name="Luo M."/>
            <person name="Yang T."/>
            <person name="Ammiraju J.S.S."/>
            <person name="Engler F."/>
            <person name="Soderlund C."/>
            <person name="Wing R.A."/>
            <person name="Palmer L.E."/>
            <person name="de la Bastide M."/>
            <person name="Spiegel L."/>
            <person name="Nascimento L."/>
            <person name="Zutavern T."/>
            <person name="O'Shaughnessy A."/>
            <person name="Dike S."/>
            <person name="Dedhia N."/>
            <person name="Preston R."/>
            <person name="Balija V."/>
            <person name="McCombie W.R."/>
            <person name="Chow T."/>
            <person name="Chen H."/>
            <person name="Chung M."/>
            <person name="Chen C."/>
            <person name="Shaw J."/>
            <person name="Wu H."/>
            <person name="Hsiao K."/>
            <person name="Chao Y."/>
            <person name="Chu M."/>
            <person name="Cheng C."/>
            <person name="Hour A."/>
            <person name="Lee P."/>
            <person name="Lin S."/>
            <person name="Lin Y."/>
            <person name="Liou J."/>
            <person name="Liu S."/>
            <person name="Hsing Y."/>
            <person name="Raghuvanshi S."/>
            <person name="Mohanty A."/>
            <person name="Bharti A.K."/>
            <person name="Gaur A."/>
            <person name="Gupta V."/>
            <person name="Kumar D."/>
            <person name="Ravi V."/>
            <person name="Vij S."/>
            <person name="Kapur A."/>
            <person name="Khurana P."/>
            <person name="Khurana P."/>
            <person name="Khurana J.P."/>
            <person name="Tyagi A.K."/>
            <person name="Gaikwad K."/>
            <person name="Singh A."/>
            <person name="Dalal V."/>
            <person name="Srivastava S."/>
            <person name="Dixit A."/>
            <person name="Pal A.K."/>
            <person name="Ghazi I.A."/>
            <person name="Yadav M."/>
            <person name="Pandit A."/>
            <person name="Bhargava A."/>
            <person name="Sureshbabu K."/>
            <person name="Batra K."/>
            <person name="Sharma T.R."/>
            <person name="Mohapatra T."/>
            <person name="Singh N.K."/>
            <person name="Messing J."/>
            <person name="Nelson A.B."/>
            <person name="Fuks G."/>
            <person name="Kavchok S."/>
            <person name="Keizer G."/>
            <person name="Linton E."/>
            <person name="Llaca V."/>
            <person name="Song R."/>
            <person name="Tanyolac B."/>
            <person name="Young S."/>
            <person name="Ho-Il K."/>
            <person name="Hahn J.H."/>
            <person name="Sangsakoo G."/>
            <person name="Vanavichit A."/>
            <person name="de Mattos Luiz.A.T."/>
            <person name="Zimmer P.D."/>
            <person name="Malone G."/>
            <person name="Dellagostin O."/>
            <person name="de Oliveira A.C."/>
            <person name="Bevan M."/>
            <person name="Bancroft I."/>
            <person name="Minx P."/>
            <person name="Cordum H."/>
            <person name="Wilson R."/>
            <person name="Cheng Z."/>
            <person name="Jin W."/>
            <person name="Jiang J."/>
            <person name="Leong S.A."/>
            <person name="Iwama H."/>
            <person name="Gojobori T."/>
            <person name="Itoh T."/>
            <person name="Niimura Y."/>
            <person name="Fujii Y."/>
            <person name="Habara T."/>
            <person name="Sakai H."/>
            <person name="Sato Y."/>
            <person name="Wilson G."/>
            <person name="Kumar K."/>
            <person name="McCouch S."/>
            <person name="Juretic N."/>
            <person name="Hoen D."/>
            <person name="Wright S."/>
            <person name="Bruskiewich R."/>
            <person name="Bureau T."/>
            <person name="Miyao A."/>
            <person name="Hirochika H."/>
            <person name="Nishikawa T."/>
            <person name="Kadowaki K."/>
            <person name="Sugiura M."/>
            <person name="Burr B."/>
            <person name="Sasaki T."/>
        </authorList>
    </citation>
    <scope>NUCLEOTIDE SEQUENCE [LARGE SCALE GENOMIC DNA]</scope>
    <source>
        <strain evidence="3">cv. Nipponbare</strain>
    </source>
</reference>
<evidence type="ECO:0000313" key="3">
    <source>
        <dbReference type="Proteomes" id="UP000000763"/>
    </source>
</evidence>
<accession>Q69LT7</accession>
<gene>
    <name evidence="2" type="primary">OSJNBb0014G01.35</name>
</gene>
<protein>
    <submittedName>
        <fullName evidence="2">Uncharacterized protein</fullName>
    </submittedName>
</protein>
<evidence type="ECO:0000313" key="2">
    <source>
        <dbReference type="EMBL" id="BAD34038.1"/>
    </source>
</evidence>
<evidence type="ECO:0000256" key="1">
    <source>
        <dbReference type="SAM" id="MobiDB-lite"/>
    </source>
</evidence>
<proteinExistence type="predicted"/>
<dbReference type="EMBL" id="AP005806">
    <property type="protein sequence ID" value="BAD34038.1"/>
    <property type="molecule type" value="Genomic_DNA"/>
</dbReference>
<dbReference type="AlphaFoldDB" id="Q69LT7"/>
<organism evidence="2 3">
    <name type="scientific">Oryza sativa subsp. japonica</name>
    <name type="common">Rice</name>
    <dbReference type="NCBI Taxonomy" id="39947"/>
    <lineage>
        <taxon>Eukaryota</taxon>
        <taxon>Viridiplantae</taxon>
        <taxon>Streptophyta</taxon>
        <taxon>Embryophyta</taxon>
        <taxon>Tracheophyta</taxon>
        <taxon>Spermatophyta</taxon>
        <taxon>Magnoliopsida</taxon>
        <taxon>Liliopsida</taxon>
        <taxon>Poales</taxon>
        <taxon>Poaceae</taxon>
        <taxon>BOP clade</taxon>
        <taxon>Oryzoideae</taxon>
        <taxon>Oryzeae</taxon>
        <taxon>Oryzinae</taxon>
        <taxon>Oryza</taxon>
        <taxon>Oryza sativa</taxon>
    </lineage>
</organism>
<dbReference type="Proteomes" id="UP000000763">
    <property type="component" value="Chromosome 6"/>
</dbReference>
<name>Q69LT7_ORYSJ</name>
<reference evidence="3" key="2">
    <citation type="journal article" date="2008" name="Nucleic Acids Res.">
        <title>The rice annotation project database (RAP-DB): 2008 update.</title>
        <authorList>
            <consortium name="The rice annotation project (RAP)"/>
        </authorList>
    </citation>
    <scope>GENOME REANNOTATION</scope>
    <source>
        <strain evidence="3">cv. Nipponbare</strain>
    </source>
</reference>
<feature type="compositionally biased region" description="Basic residues" evidence="1">
    <location>
        <begin position="29"/>
        <end position="38"/>
    </location>
</feature>
<feature type="compositionally biased region" description="Basic and acidic residues" evidence="1">
    <location>
        <begin position="49"/>
        <end position="59"/>
    </location>
</feature>
<sequence length="59" mass="6360">MDPLCLAPHVIAIGEGVSWPTSAVATNHHSSHHCRPPLRRPPSPPPSIADHRIGENGRE</sequence>
<feature type="region of interest" description="Disordered" evidence="1">
    <location>
        <begin position="24"/>
        <end position="59"/>
    </location>
</feature>